<protein>
    <submittedName>
        <fullName evidence="1">Thioesterase-like superfamily-domain-containing protein</fullName>
    </submittedName>
</protein>
<reference evidence="2" key="1">
    <citation type="journal article" date="2024" name="Front. Bioeng. Biotechnol.">
        <title>Genome-scale model development and genomic sequencing of the oleaginous clade Lipomyces.</title>
        <authorList>
            <person name="Czajka J.J."/>
            <person name="Han Y."/>
            <person name="Kim J."/>
            <person name="Mondo S.J."/>
            <person name="Hofstad B.A."/>
            <person name="Robles A."/>
            <person name="Haridas S."/>
            <person name="Riley R."/>
            <person name="LaButti K."/>
            <person name="Pangilinan J."/>
            <person name="Andreopoulos W."/>
            <person name="Lipzen A."/>
            <person name="Yan J."/>
            <person name="Wang M."/>
            <person name="Ng V."/>
            <person name="Grigoriev I.V."/>
            <person name="Spatafora J.W."/>
            <person name="Magnuson J.K."/>
            <person name="Baker S.E."/>
            <person name="Pomraning K.R."/>
        </authorList>
    </citation>
    <scope>NUCLEOTIDE SEQUENCE [LARGE SCALE GENOMIC DNA]</scope>
    <source>
        <strain evidence="2">CBS 10300</strain>
    </source>
</reference>
<gene>
    <name evidence="1" type="ORF">V1517DRAFT_327661</name>
</gene>
<accession>A0ACC3TIV5</accession>
<sequence length="348" mass="38363">MISPTLSLLLPEISTPSYICGVHCLGIILLSTLHKQPPHMTALFSDNDVSPVEKLLKLEQLDVDLFKSAEPLYMARGARGLYGGNVISQSFMAAIQTVPVEYKVHSMHCYFVLAGDPTLPVLYKVEHVRDGHSFATRTVQARQRGRCIFTTTISFQIAAEAKLSHQPNYFGASLPQPDDLPDYAATVGELYKKGYIAKGELMSAEQLSSVVPMDTRIVMNEYPDGTPPDQKKNYLWVRAKGKIKNEQAHAMALAYISDNALLGTSARVNGVNAQDIAMMVSLDHSIYFHAPFKADEWMLFQMNSPWTGSGRGLVLGNIFTQDGILAASIIQEGVIRFSDLLAKSKPKL</sequence>
<name>A0ACC3TIV5_9ASCO</name>
<keyword evidence="2" id="KW-1185">Reference proteome</keyword>
<evidence type="ECO:0000313" key="2">
    <source>
        <dbReference type="Proteomes" id="UP001489719"/>
    </source>
</evidence>
<dbReference type="EMBL" id="MU970109">
    <property type="protein sequence ID" value="KAK9321039.1"/>
    <property type="molecule type" value="Genomic_DNA"/>
</dbReference>
<evidence type="ECO:0000313" key="1">
    <source>
        <dbReference type="EMBL" id="KAK9321039.1"/>
    </source>
</evidence>
<organism evidence="1 2">
    <name type="scientific">Lipomyces orientalis</name>
    <dbReference type="NCBI Taxonomy" id="1233043"/>
    <lineage>
        <taxon>Eukaryota</taxon>
        <taxon>Fungi</taxon>
        <taxon>Dikarya</taxon>
        <taxon>Ascomycota</taxon>
        <taxon>Saccharomycotina</taxon>
        <taxon>Lipomycetes</taxon>
        <taxon>Lipomycetales</taxon>
        <taxon>Lipomycetaceae</taxon>
        <taxon>Lipomyces</taxon>
    </lineage>
</organism>
<comment type="caution">
    <text evidence="1">The sequence shown here is derived from an EMBL/GenBank/DDBJ whole genome shotgun (WGS) entry which is preliminary data.</text>
</comment>
<proteinExistence type="predicted"/>
<dbReference type="Proteomes" id="UP001489719">
    <property type="component" value="Unassembled WGS sequence"/>
</dbReference>